<evidence type="ECO:0000313" key="2">
    <source>
        <dbReference type="Proteomes" id="UP000001542"/>
    </source>
</evidence>
<dbReference type="EMBL" id="DS113184">
    <property type="protein sequence ID" value="EAY22295.1"/>
    <property type="molecule type" value="Genomic_DNA"/>
</dbReference>
<reference evidence="1" key="2">
    <citation type="journal article" date="2007" name="Science">
        <title>Draft genome sequence of the sexually transmitted pathogen Trichomonas vaginalis.</title>
        <authorList>
            <person name="Carlton J.M."/>
            <person name="Hirt R.P."/>
            <person name="Silva J.C."/>
            <person name="Delcher A.L."/>
            <person name="Schatz M."/>
            <person name="Zhao Q."/>
            <person name="Wortman J.R."/>
            <person name="Bidwell S.L."/>
            <person name="Alsmark U.C.M."/>
            <person name="Besteiro S."/>
            <person name="Sicheritz-Ponten T."/>
            <person name="Noel C.J."/>
            <person name="Dacks J.B."/>
            <person name="Foster P.G."/>
            <person name="Simillion C."/>
            <person name="Van de Peer Y."/>
            <person name="Miranda-Saavedra D."/>
            <person name="Barton G.J."/>
            <person name="Westrop G.D."/>
            <person name="Mueller S."/>
            <person name="Dessi D."/>
            <person name="Fiori P.L."/>
            <person name="Ren Q."/>
            <person name="Paulsen I."/>
            <person name="Zhang H."/>
            <person name="Bastida-Corcuera F.D."/>
            <person name="Simoes-Barbosa A."/>
            <person name="Brown M.T."/>
            <person name="Hayes R.D."/>
            <person name="Mukherjee M."/>
            <person name="Okumura C.Y."/>
            <person name="Schneider R."/>
            <person name="Smith A.J."/>
            <person name="Vanacova S."/>
            <person name="Villalvazo M."/>
            <person name="Haas B.J."/>
            <person name="Pertea M."/>
            <person name="Feldblyum T.V."/>
            <person name="Utterback T.R."/>
            <person name="Shu C.L."/>
            <person name="Osoegawa K."/>
            <person name="de Jong P.J."/>
            <person name="Hrdy I."/>
            <person name="Horvathova L."/>
            <person name="Zubacova Z."/>
            <person name="Dolezal P."/>
            <person name="Malik S.B."/>
            <person name="Logsdon J.M. Jr."/>
            <person name="Henze K."/>
            <person name="Gupta A."/>
            <person name="Wang C.C."/>
            <person name="Dunne R.L."/>
            <person name="Upcroft J.A."/>
            <person name="Upcroft P."/>
            <person name="White O."/>
            <person name="Salzberg S.L."/>
            <person name="Tang P."/>
            <person name="Chiu C.-H."/>
            <person name="Lee Y.-S."/>
            <person name="Embley T.M."/>
            <person name="Coombs G.H."/>
            <person name="Mottram J.C."/>
            <person name="Tachezy J."/>
            <person name="Fraser-Liggett C.M."/>
            <person name="Johnson P.J."/>
        </authorList>
    </citation>
    <scope>NUCLEOTIDE SEQUENCE [LARGE SCALE GENOMIC DNA]</scope>
    <source>
        <strain evidence="1">G3</strain>
    </source>
</reference>
<dbReference type="VEuPathDB" id="TrichDB:TVAGG3_0328530"/>
<protein>
    <submittedName>
        <fullName evidence="1">Uncharacterized protein</fullName>
    </submittedName>
</protein>
<proteinExistence type="predicted"/>
<organism evidence="1 2">
    <name type="scientific">Trichomonas vaginalis (strain ATCC PRA-98 / G3)</name>
    <dbReference type="NCBI Taxonomy" id="412133"/>
    <lineage>
        <taxon>Eukaryota</taxon>
        <taxon>Metamonada</taxon>
        <taxon>Parabasalia</taxon>
        <taxon>Trichomonadida</taxon>
        <taxon>Trichomonadidae</taxon>
        <taxon>Trichomonas</taxon>
    </lineage>
</organism>
<name>A2DAW5_TRIV3</name>
<dbReference type="Proteomes" id="UP000001542">
    <property type="component" value="Unassembled WGS sequence"/>
</dbReference>
<dbReference type="AlphaFoldDB" id="A2DAW5"/>
<dbReference type="InParanoid" id="A2DAW5"/>
<gene>
    <name evidence="1" type="ORF">TVAG_377740</name>
</gene>
<evidence type="ECO:0000313" key="1">
    <source>
        <dbReference type="EMBL" id="EAY22295.1"/>
    </source>
</evidence>
<reference evidence="1" key="1">
    <citation type="submission" date="2006-10" db="EMBL/GenBank/DDBJ databases">
        <authorList>
            <person name="Amadeo P."/>
            <person name="Zhao Q."/>
            <person name="Wortman J."/>
            <person name="Fraser-Liggett C."/>
            <person name="Carlton J."/>
        </authorList>
    </citation>
    <scope>NUCLEOTIDE SEQUENCE</scope>
    <source>
        <strain evidence="1">G3</strain>
    </source>
</reference>
<feature type="non-terminal residue" evidence="1">
    <location>
        <position position="1"/>
    </location>
</feature>
<sequence>PDRAFDFRYGEDYQTTFDNFGWRVQLRTNTTNPSNPDKNVTYNALSENNGSISEENLTFISRFDKSLGDDYIRVIFDLTNNGNESKLFDIGVYADIQIGGDDLAAVLPLTDGKGFSMENKKDQDPRKGDILTLLVRDGYDVTNVDTLYWGRYYDDRSEIGRNVSNPDEPLENTDSVFEISWIGRVIKPGEKQSFNVLLIVGNKIKLPPIIHVNSFNKAQINETTFTVEGTFASVYDDSKIDLDYKYGDDGTEHKLDSLDASNGEKTKHFSIPLQCGPSKTKTLYIWALDEGRRRSNYETTIISTVKPSITIDHPPANGYTVGSDIKIKVKLSDDTSARIVYELDGKVVQGELIEINNEEKTKEIVINTANLSLSEHSLKVYVEDEYGYRVS</sequence>
<accession>A2DAW5</accession>
<keyword evidence="2" id="KW-1185">Reference proteome</keyword>
<dbReference type="VEuPathDB" id="TrichDB:TVAG_377740"/>